<comment type="caution">
    <text evidence="8">The sequence shown here is derived from an EMBL/GenBank/DDBJ whole genome shotgun (WGS) entry which is preliminary data.</text>
</comment>
<reference evidence="8" key="1">
    <citation type="submission" date="2021-02" db="EMBL/GenBank/DDBJ databases">
        <authorList>
            <person name="Nowell W R."/>
        </authorList>
    </citation>
    <scope>NUCLEOTIDE SEQUENCE</scope>
</reference>
<dbReference type="SUPFAM" id="SSF57850">
    <property type="entry name" value="RING/U-box"/>
    <property type="match status" value="1"/>
</dbReference>
<keyword evidence="9" id="KW-1185">Reference proteome</keyword>
<dbReference type="InterPro" id="IPR013083">
    <property type="entry name" value="Znf_RING/FYVE/PHD"/>
</dbReference>
<evidence type="ECO:0000313" key="9">
    <source>
        <dbReference type="Proteomes" id="UP000663828"/>
    </source>
</evidence>
<dbReference type="PROSITE" id="PS50144">
    <property type="entry name" value="MATH"/>
    <property type="match status" value="1"/>
</dbReference>
<evidence type="ECO:0000256" key="3">
    <source>
        <dbReference type="ARBA" id="ARBA00022843"/>
    </source>
</evidence>
<dbReference type="InterPro" id="IPR002083">
    <property type="entry name" value="MATH/TRAF_dom"/>
</dbReference>
<organism evidence="8 9">
    <name type="scientific">Adineta ricciae</name>
    <name type="common">Rotifer</name>
    <dbReference type="NCBI Taxonomy" id="249248"/>
    <lineage>
        <taxon>Eukaryota</taxon>
        <taxon>Metazoa</taxon>
        <taxon>Spiralia</taxon>
        <taxon>Gnathifera</taxon>
        <taxon>Rotifera</taxon>
        <taxon>Eurotatoria</taxon>
        <taxon>Bdelloidea</taxon>
        <taxon>Adinetida</taxon>
        <taxon>Adinetidae</taxon>
        <taxon>Adineta</taxon>
    </lineage>
</organism>
<evidence type="ECO:0000256" key="5">
    <source>
        <dbReference type="SAM" id="MobiDB-lite"/>
    </source>
</evidence>
<dbReference type="GO" id="GO:0008270">
    <property type="term" value="F:zinc ion binding"/>
    <property type="evidence" value="ECO:0007669"/>
    <property type="project" value="InterPro"/>
</dbReference>
<keyword evidence="4" id="KW-0175">Coiled coil</keyword>
<dbReference type="GO" id="GO:0009898">
    <property type="term" value="C:cytoplasmic side of plasma membrane"/>
    <property type="evidence" value="ECO:0007669"/>
    <property type="project" value="TreeGrafter"/>
</dbReference>
<sequence length="502" mass="57655">MTTSKPLKADDQTKTPSSSEFVSYGYSVYEMEKVLGKWKCVFCSSIIKEPVQFVECGDRSCRGCYESRLAASPNGKIICPGQDCNVEFDKTQTMNDRAFKRELDKLEVTCVHKGDHPSCLWSGPLYTYQEHLDANHIHFTCDECQESFSTVLALKEHREKSCPSLFQRCPLAPYCSNEMIRNDEFDAHLLSEKHQEALALALIGKYNAPETHDQEQDMDTTSAYNEQEKETSEKLSELADKVQQLNDDTIKLSQDFVKVNELYQVASQEVTFLQAACTERNIIMSNLQPKQDAIQKDIEQIRQHLEENQQTSIDGTLTWRIERVAEKMADAQSERQPSIYSPMFYSSAHGYKMRARLYLHGDGNARRTHMSVFFLLVKGEYDPLLTWPFSHKVTFCLFDQTGAGRHIIDSFRPDVKSSSFQRPVNDTNIASGIPKFFPLPMIQQDDNPYVRDDTMFLKIMIDIHETPKAVLPFVLNLNPGLPNHVQHYLINQEKIKRQQQQS</sequence>
<dbReference type="Proteomes" id="UP000663828">
    <property type="component" value="Unassembled WGS sequence"/>
</dbReference>
<protein>
    <recommendedName>
        <fullName evidence="6">MATH domain-containing protein</fullName>
    </recommendedName>
</protein>
<proteinExistence type="predicted"/>
<dbReference type="OrthoDB" id="6499288at2759"/>
<dbReference type="GO" id="GO:0043122">
    <property type="term" value="P:regulation of canonical NF-kappaB signal transduction"/>
    <property type="evidence" value="ECO:0007669"/>
    <property type="project" value="TreeGrafter"/>
</dbReference>
<feature type="region of interest" description="Disordered" evidence="5">
    <location>
        <begin position="210"/>
        <end position="231"/>
    </location>
</feature>
<keyword evidence="2" id="KW-0053">Apoptosis</keyword>
<name>A0A815J0V2_ADIRI</name>
<gene>
    <name evidence="7" type="ORF">EDS130_LOCUS19448</name>
    <name evidence="8" type="ORF">XAT740_LOCUS32516</name>
</gene>
<dbReference type="PANTHER" id="PTHR10131">
    <property type="entry name" value="TNF RECEPTOR ASSOCIATED FACTOR"/>
    <property type="match status" value="1"/>
</dbReference>
<evidence type="ECO:0000256" key="1">
    <source>
        <dbReference type="ARBA" id="ARBA00022499"/>
    </source>
</evidence>
<dbReference type="PANTHER" id="PTHR10131:SF138">
    <property type="entry name" value="RE66324P"/>
    <property type="match status" value="1"/>
</dbReference>
<evidence type="ECO:0000313" key="8">
    <source>
        <dbReference type="EMBL" id="CAF1370574.1"/>
    </source>
</evidence>
<evidence type="ECO:0000256" key="4">
    <source>
        <dbReference type="ARBA" id="ARBA00023054"/>
    </source>
</evidence>
<dbReference type="GO" id="GO:0042981">
    <property type="term" value="P:regulation of apoptotic process"/>
    <property type="evidence" value="ECO:0007669"/>
    <property type="project" value="InterPro"/>
</dbReference>
<dbReference type="Proteomes" id="UP000663852">
    <property type="component" value="Unassembled WGS sequence"/>
</dbReference>
<dbReference type="GO" id="GO:0006915">
    <property type="term" value="P:apoptotic process"/>
    <property type="evidence" value="ECO:0007669"/>
    <property type="project" value="UniProtKB-KW"/>
</dbReference>
<dbReference type="EMBL" id="CAJNOJ010000093">
    <property type="protein sequence ID" value="CAF1090502.1"/>
    <property type="molecule type" value="Genomic_DNA"/>
</dbReference>
<dbReference type="PIRSF" id="PIRSF015614">
    <property type="entry name" value="TRAF"/>
    <property type="match status" value="1"/>
</dbReference>
<dbReference type="SUPFAM" id="SSF49599">
    <property type="entry name" value="TRAF domain-like"/>
    <property type="match status" value="1"/>
</dbReference>
<dbReference type="AlphaFoldDB" id="A0A815J0V2"/>
<keyword evidence="1" id="KW-1017">Isopeptide bond</keyword>
<dbReference type="FunFam" id="2.60.210.10:FF:000001">
    <property type="entry name" value="TNF receptor-associated factor"/>
    <property type="match status" value="1"/>
</dbReference>
<dbReference type="Gene3D" id="3.30.40.10">
    <property type="entry name" value="Zinc/RING finger domain, C3HC4 (zinc finger)"/>
    <property type="match status" value="1"/>
</dbReference>
<dbReference type="CDD" id="cd00270">
    <property type="entry name" value="MATH_TRAF_C"/>
    <property type="match status" value="1"/>
</dbReference>
<dbReference type="SMART" id="SM00061">
    <property type="entry name" value="MATH"/>
    <property type="match status" value="1"/>
</dbReference>
<dbReference type="GO" id="GO:0007165">
    <property type="term" value="P:signal transduction"/>
    <property type="evidence" value="ECO:0007669"/>
    <property type="project" value="InterPro"/>
</dbReference>
<feature type="domain" description="MATH" evidence="6">
    <location>
        <begin position="314"/>
        <end position="461"/>
    </location>
</feature>
<dbReference type="Gene3D" id="2.60.210.10">
    <property type="entry name" value="Apoptosis, Tumor Necrosis Factor Receptor Associated Protein 2, Chain A"/>
    <property type="match status" value="1"/>
</dbReference>
<dbReference type="Pfam" id="PF21355">
    <property type="entry name" value="TRAF-mep_MATH"/>
    <property type="match status" value="1"/>
</dbReference>
<dbReference type="InterPro" id="IPR012227">
    <property type="entry name" value="TNF_rcpt-assoc_TRAF_met"/>
</dbReference>
<dbReference type="GO" id="GO:0005164">
    <property type="term" value="F:tumor necrosis factor receptor binding"/>
    <property type="evidence" value="ECO:0007669"/>
    <property type="project" value="TreeGrafter"/>
</dbReference>
<evidence type="ECO:0000259" key="6">
    <source>
        <dbReference type="PROSITE" id="PS50144"/>
    </source>
</evidence>
<evidence type="ECO:0000256" key="2">
    <source>
        <dbReference type="ARBA" id="ARBA00022703"/>
    </source>
</evidence>
<evidence type="ECO:0000313" key="7">
    <source>
        <dbReference type="EMBL" id="CAF1090502.1"/>
    </source>
</evidence>
<keyword evidence="3" id="KW-0832">Ubl conjugation</keyword>
<accession>A0A815J0V2</accession>
<dbReference type="InterPro" id="IPR008974">
    <property type="entry name" value="TRAF-like"/>
</dbReference>
<dbReference type="InterPro" id="IPR049342">
    <property type="entry name" value="TRAF1-6_MATH_dom"/>
</dbReference>
<dbReference type="EMBL" id="CAJNOR010003039">
    <property type="protein sequence ID" value="CAF1370574.1"/>
    <property type="molecule type" value="Genomic_DNA"/>
</dbReference>